<feature type="region of interest" description="Disordered" evidence="1">
    <location>
        <begin position="1"/>
        <end position="38"/>
    </location>
</feature>
<evidence type="ECO:0000256" key="1">
    <source>
        <dbReference type="SAM" id="MobiDB-lite"/>
    </source>
</evidence>
<dbReference type="EMBL" id="LPDO01000040">
    <property type="protein sequence ID" value="KVT58114.1"/>
    <property type="molecule type" value="Genomic_DNA"/>
</dbReference>
<evidence type="ECO:0000313" key="3">
    <source>
        <dbReference type="Proteomes" id="UP000056732"/>
    </source>
</evidence>
<accession>A0AAW3NJK4</accession>
<gene>
    <name evidence="2" type="ORF">WK53_27655</name>
</gene>
<organism evidence="2 3">
    <name type="scientific">Burkholderia ubonensis</name>
    <dbReference type="NCBI Taxonomy" id="101571"/>
    <lineage>
        <taxon>Bacteria</taxon>
        <taxon>Pseudomonadati</taxon>
        <taxon>Pseudomonadota</taxon>
        <taxon>Betaproteobacteria</taxon>
        <taxon>Burkholderiales</taxon>
        <taxon>Burkholderiaceae</taxon>
        <taxon>Burkholderia</taxon>
        <taxon>Burkholderia cepacia complex</taxon>
    </lineage>
</organism>
<sequence length="74" mass="7825">MKAASPSIQRTRSSSAGAPRRAGPLRHADRGTHSALFSEPRLSAMSPCGLRRFNLVTTRAFSAVQCDGSASLLP</sequence>
<feature type="compositionally biased region" description="Polar residues" evidence="1">
    <location>
        <begin position="1"/>
        <end position="16"/>
    </location>
</feature>
<protein>
    <submittedName>
        <fullName evidence="2">Uncharacterized protein</fullName>
    </submittedName>
</protein>
<comment type="caution">
    <text evidence="2">The sequence shown here is derived from an EMBL/GenBank/DDBJ whole genome shotgun (WGS) entry which is preliminary data.</text>
</comment>
<evidence type="ECO:0000313" key="2">
    <source>
        <dbReference type="EMBL" id="KVT58114.1"/>
    </source>
</evidence>
<name>A0AAW3NJK4_9BURK</name>
<proteinExistence type="predicted"/>
<reference evidence="2 3" key="1">
    <citation type="submission" date="2015-11" db="EMBL/GenBank/DDBJ databases">
        <title>Expanding the genomic diversity of Burkholderia species for the development of highly accurate diagnostics.</title>
        <authorList>
            <person name="Sahl J."/>
            <person name="Keim P."/>
            <person name="Wagner D."/>
        </authorList>
    </citation>
    <scope>NUCLEOTIDE SEQUENCE [LARGE SCALE GENOMIC DNA]</scope>
    <source>
        <strain evidence="2 3">MSMB1137WGS</strain>
    </source>
</reference>
<dbReference type="Proteomes" id="UP000056732">
    <property type="component" value="Unassembled WGS sequence"/>
</dbReference>
<dbReference type="AlphaFoldDB" id="A0AAW3NJK4"/>